<evidence type="ECO:0000256" key="4">
    <source>
        <dbReference type="ARBA" id="ARBA00022692"/>
    </source>
</evidence>
<feature type="transmembrane region" description="Helical" evidence="7">
    <location>
        <begin position="137"/>
        <end position="157"/>
    </location>
</feature>
<dbReference type="GO" id="GO:0005886">
    <property type="term" value="C:plasma membrane"/>
    <property type="evidence" value="ECO:0007669"/>
    <property type="project" value="UniProtKB-SubCell"/>
</dbReference>
<evidence type="ECO:0000256" key="7">
    <source>
        <dbReference type="RuleBase" id="RU363032"/>
    </source>
</evidence>
<evidence type="ECO:0000256" key="3">
    <source>
        <dbReference type="ARBA" id="ARBA00022475"/>
    </source>
</evidence>
<feature type="transmembrane region" description="Helical" evidence="7">
    <location>
        <begin position="35"/>
        <end position="57"/>
    </location>
</feature>
<dbReference type="CDD" id="cd06261">
    <property type="entry name" value="TM_PBP2"/>
    <property type="match status" value="1"/>
</dbReference>
<feature type="domain" description="ABC transmembrane type-1" evidence="9">
    <location>
        <begin position="99"/>
        <end position="311"/>
    </location>
</feature>
<dbReference type="InterPro" id="IPR035906">
    <property type="entry name" value="MetI-like_sf"/>
</dbReference>
<gene>
    <name evidence="10" type="ORF">EV138_5201</name>
</gene>
<feature type="transmembrane region" description="Helical" evidence="7">
    <location>
        <begin position="190"/>
        <end position="213"/>
    </location>
</feature>
<dbReference type="Gene3D" id="1.10.3720.10">
    <property type="entry name" value="MetI-like"/>
    <property type="match status" value="1"/>
</dbReference>
<dbReference type="EMBL" id="SOCE01000001">
    <property type="protein sequence ID" value="TDU91592.1"/>
    <property type="molecule type" value="Genomic_DNA"/>
</dbReference>
<evidence type="ECO:0000256" key="6">
    <source>
        <dbReference type="ARBA" id="ARBA00023136"/>
    </source>
</evidence>
<dbReference type="OrthoDB" id="9804439at2"/>
<keyword evidence="4 7" id="KW-0812">Transmembrane</keyword>
<dbReference type="PROSITE" id="PS50928">
    <property type="entry name" value="ABC_TM1"/>
    <property type="match status" value="1"/>
</dbReference>
<organism evidence="10 11">
    <name type="scientific">Kribbella voronezhensis</name>
    <dbReference type="NCBI Taxonomy" id="2512212"/>
    <lineage>
        <taxon>Bacteria</taxon>
        <taxon>Bacillati</taxon>
        <taxon>Actinomycetota</taxon>
        <taxon>Actinomycetes</taxon>
        <taxon>Propionibacteriales</taxon>
        <taxon>Kribbellaceae</taxon>
        <taxon>Kribbella</taxon>
    </lineage>
</organism>
<dbReference type="GO" id="GO:0055085">
    <property type="term" value="P:transmembrane transport"/>
    <property type="evidence" value="ECO:0007669"/>
    <property type="project" value="InterPro"/>
</dbReference>
<keyword evidence="5 7" id="KW-1133">Transmembrane helix</keyword>
<keyword evidence="11" id="KW-1185">Reference proteome</keyword>
<comment type="subcellular location">
    <subcellularLocation>
        <location evidence="1 7">Cell membrane</location>
        <topology evidence="1 7">Multi-pass membrane protein</topology>
    </subcellularLocation>
</comment>
<keyword evidence="3" id="KW-1003">Cell membrane</keyword>
<comment type="caution">
    <text evidence="10">The sequence shown here is derived from an EMBL/GenBank/DDBJ whole genome shotgun (WGS) entry which is preliminary data.</text>
</comment>
<proteinExistence type="inferred from homology"/>
<dbReference type="PANTHER" id="PTHR30193">
    <property type="entry name" value="ABC TRANSPORTER PERMEASE PROTEIN"/>
    <property type="match status" value="1"/>
</dbReference>
<evidence type="ECO:0000256" key="1">
    <source>
        <dbReference type="ARBA" id="ARBA00004651"/>
    </source>
</evidence>
<feature type="region of interest" description="Disordered" evidence="8">
    <location>
        <begin position="1"/>
        <end position="27"/>
    </location>
</feature>
<sequence>MSSATLKGPAAQAVGPTPQPSSKPRRSGAVGRQTAAAWILTLPFAVLFLAFTAGPVLGSLGMSFTDMKQRDLRTPFAVNGVGFDNYVKALSDETFRKAAFNTAYFVVIGVPLTLVVALAAAVLLDKGVKKFQSLFRVGYYLPVVTSIVAVAVIWRFVLAPDSGLLNTVLGWIGIDGPNWLASKTWAMPSLIMMAVWRNFGSAMIIFLAGLQGIPHTVEEAGQLDGAGAWKRFRYLIVPLLRPTILFTSVVTGIGYLQFFEEPFVMTQGGPLNSTLSVSMYTYQQFGFGNYSLAASMSYLLFVVIAVLTFLQFRLLREK</sequence>
<accession>A0A4R7TGZ6</accession>
<evidence type="ECO:0000256" key="2">
    <source>
        <dbReference type="ARBA" id="ARBA00022448"/>
    </source>
</evidence>
<dbReference type="InterPro" id="IPR000515">
    <property type="entry name" value="MetI-like"/>
</dbReference>
<dbReference type="SUPFAM" id="SSF161098">
    <property type="entry name" value="MetI-like"/>
    <property type="match status" value="1"/>
</dbReference>
<dbReference type="Proteomes" id="UP000295151">
    <property type="component" value="Unassembled WGS sequence"/>
</dbReference>
<feature type="transmembrane region" description="Helical" evidence="7">
    <location>
        <begin position="234"/>
        <end position="256"/>
    </location>
</feature>
<comment type="similarity">
    <text evidence="7">Belongs to the binding-protein-dependent transport system permease family.</text>
</comment>
<dbReference type="RefSeq" id="WP_133981313.1">
    <property type="nucleotide sequence ID" value="NZ_SOCE01000001.1"/>
</dbReference>
<feature type="transmembrane region" description="Helical" evidence="7">
    <location>
        <begin position="290"/>
        <end position="310"/>
    </location>
</feature>
<evidence type="ECO:0000259" key="9">
    <source>
        <dbReference type="PROSITE" id="PS50928"/>
    </source>
</evidence>
<dbReference type="Pfam" id="PF00528">
    <property type="entry name" value="BPD_transp_1"/>
    <property type="match status" value="1"/>
</dbReference>
<dbReference type="PANTHER" id="PTHR30193:SF37">
    <property type="entry name" value="INNER MEMBRANE ABC TRANSPORTER PERMEASE PROTEIN YCJO"/>
    <property type="match status" value="1"/>
</dbReference>
<feature type="transmembrane region" description="Helical" evidence="7">
    <location>
        <begin position="103"/>
        <end position="125"/>
    </location>
</feature>
<dbReference type="InterPro" id="IPR051393">
    <property type="entry name" value="ABC_transporter_permease"/>
</dbReference>
<evidence type="ECO:0000313" key="11">
    <source>
        <dbReference type="Proteomes" id="UP000295151"/>
    </source>
</evidence>
<keyword evidence="6 7" id="KW-0472">Membrane</keyword>
<evidence type="ECO:0000313" key="10">
    <source>
        <dbReference type="EMBL" id="TDU91592.1"/>
    </source>
</evidence>
<reference evidence="10 11" key="1">
    <citation type="submission" date="2019-03" db="EMBL/GenBank/DDBJ databases">
        <title>Genomic Encyclopedia of Type Strains, Phase III (KMG-III): the genomes of soil and plant-associated and newly described type strains.</title>
        <authorList>
            <person name="Whitman W."/>
        </authorList>
    </citation>
    <scope>NUCLEOTIDE SEQUENCE [LARGE SCALE GENOMIC DNA]</scope>
    <source>
        <strain evidence="10 11">VKM Ac-2575</strain>
    </source>
</reference>
<evidence type="ECO:0000256" key="5">
    <source>
        <dbReference type="ARBA" id="ARBA00022989"/>
    </source>
</evidence>
<keyword evidence="2 7" id="KW-0813">Transport</keyword>
<evidence type="ECO:0000256" key="8">
    <source>
        <dbReference type="SAM" id="MobiDB-lite"/>
    </source>
</evidence>
<name>A0A4R7TGZ6_9ACTN</name>
<protein>
    <submittedName>
        <fullName evidence="10">Carbohydrate ABC transporter membrane protein 1 (CUT1 family)</fullName>
    </submittedName>
</protein>
<dbReference type="AlphaFoldDB" id="A0A4R7TGZ6"/>